<keyword evidence="4" id="KW-1185">Reference proteome</keyword>
<organism evidence="3 4">
    <name type="scientific">Halomonas binhaiensis</name>
    <dbReference type="NCBI Taxonomy" id="2562282"/>
    <lineage>
        <taxon>Bacteria</taxon>
        <taxon>Pseudomonadati</taxon>
        <taxon>Pseudomonadota</taxon>
        <taxon>Gammaproteobacteria</taxon>
        <taxon>Oceanospirillales</taxon>
        <taxon>Halomonadaceae</taxon>
        <taxon>Halomonas</taxon>
    </lineage>
</organism>
<dbReference type="SUPFAM" id="SSF81901">
    <property type="entry name" value="HCP-like"/>
    <property type="match status" value="1"/>
</dbReference>
<dbReference type="Gene3D" id="2.30.30.40">
    <property type="entry name" value="SH3 Domains"/>
    <property type="match status" value="1"/>
</dbReference>
<keyword evidence="1" id="KW-0732">Signal</keyword>
<dbReference type="AlphaFoldDB" id="A0A5C1NKU3"/>
<gene>
    <name evidence="3" type="ORF">E4T21_13570</name>
</gene>
<sequence>MGRKWILAGVVWAMAMPAMADYAAGLEEFQRGNYASSLYEWRQEAEKGDAKSQFSMGLLYEQGLGTRKSLEDARKWYRLAADNGHMEAQTRLGELYLTGQLEGGDAKAVEWFDKAAGQGDALAQFQLGMLYLEGRGVTADSEKAAGWLEQAAEKGVIQAQNNIGSLYENGQGVEQNATKAFELYEKAARQGDIYAQNNLGAMYAKGNGVERNSAWAVFWFTMAANGGNEVAVDNIPEVLDRLAIKQVAGSRVNIRRGAGTDYDVVAVLRRDDNVHVLGEMEGWSQVYFELNDFPELGWVSSSLLK</sequence>
<dbReference type="PROSITE" id="PS51781">
    <property type="entry name" value="SH3B"/>
    <property type="match status" value="1"/>
</dbReference>
<dbReference type="KEGG" id="hbh:E4T21_13570"/>
<dbReference type="OrthoDB" id="8561742at2"/>
<accession>A0A5C1NKU3</accession>
<feature type="domain" description="SH3b" evidence="2">
    <location>
        <begin position="242"/>
        <end position="305"/>
    </location>
</feature>
<dbReference type="InterPro" id="IPR052748">
    <property type="entry name" value="ISR_Activator"/>
</dbReference>
<evidence type="ECO:0000313" key="3">
    <source>
        <dbReference type="EMBL" id="QEM82459.1"/>
    </source>
</evidence>
<name>A0A5C1NKU3_9GAMM</name>
<proteinExistence type="predicted"/>
<evidence type="ECO:0000256" key="1">
    <source>
        <dbReference type="SAM" id="SignalP"/>
    </source>
</evidence>
<protein>
    <submittedName>
        <fullName evidence="3">SEL1-like repeat protein</fullName>
    </submittedName>
</protein>
<feature type="chain" id="PRO_5023077467" evidence="1">
    <location>
        <begin position="21"/>
        <end position="305"/>
    </location>
</feature>
<dbReference type="InterPro" id="IPR011990">
    <property type="entry name" value="TPR-like_helical_dom_sf"/>
</dbReference>
<dbReference type="RefSeq" id="WP_149285583.1">
    <property type="nucleotide sequence ID" value="NZ_CP038437.2"/>
</dbReference>
<dbReference type="Pfam" id="PF08238">
    <property type="entry name" value="Sel1"/>
    <property type="match status" value="5"/>
</dbReference>
<dbReference type="InterPro" id="IPR003646">
    <property type="entry name" value="SH3-like_bac-type"/>
</dbReference>
<dbReference type="PANTHER" id="PTHR45011:SF1">
    <property type="entry name" value="DAP3-BINDING CELL DEATH ENHANCER 1"/>
    <property type="match status" value="1"/>
</dbReference>
<evidence type="ECO:0000259" key="2">
    <source>
        <dbReference type="PROSITE" id="PS51781"/>
    </source>
</evidence>
<feature type="signal peptide" evidence="1">
    <location>
        <begin position="1"/>
        <end position="20"/>
    </location>
</feature>
<dbReference type="Pfam" id="PF08239">
    <property type="entry name" value="SH3_3"/>
    <property type="match status" value="1"/>
</dbReference>
<dbReference type="PANTHER" id="PTHR45011">
    <property type="entry name" value="DAP3-BINDING CELL DEATH ENHANCER 1"/>
    <property type="match status" value="1"/>
</dbReference>
<dbReference type="Proteomes" id="UP000324285">
    <property type="component" value="Chromosome"/>
</dbReference>
<dbReference type="SMART" id="SM00671">
    <property type="entry name" value="SEL1"/>
    <property type="match status" value="5"/>
</dbReference>
<evidence type="ECO:0000313" key="4">
    <source>
        <dbReference type="Proteomes" id="UP000324285"/>
    </source>
</evidence>
<dbReference type="Gene3D" id="1.25.40.10">
    <property type="entry name" value="Tetratricopeptide repeat domain"/>
    <property type="match status" value="2"/>
</dbReference>
<reference evidence="3" key="1">
    <citation type="submission" date="2021-02" db="EMBL/GenBank/DDBJ databases">
        <title>Strain Y2R2, a novel species of the genus Halomonas.</title>
        <authorList>
            <person name="Huang H."/>
        </authorList>
    </citation>
    <scope>NUCLEOTIDE SEQUENCE</scope>
    <source>
        <strain evidence="3">Y2R2</strain>
    </source>
</reference>
<dbReference type="EMBL" id="CP038437">
    <property type="protein sequence ID" value="QEM82459.1"/>
    <property type="molecule type" value="Genomic_DNA"/>
</dbReference>
<dbReference type="InterPro" id="IPR006597">
    <property type="entry name" value="Sel1-like"/>
</dbReference>